<dbReference type="Gene3D" id="3.30.110.40">
    <property type="entry name" value="TusA-like domain"/>
    <property type="match status" value="1"/>
</dbReference>
<reference evidence="4" key="1">
    <citation type="submission" date="2016-10" db="EMBL/GenBank/DDBJ databases">
        <authorList>
            <person name="Varghese N."/>
            <person name="Submissions S."/>
        </authorList>
    </citation>
    <scope>NUCLEOTIDE SEQUENCE [LARGE SCALE GENOMIC DNA]</scope>
    <source>
        <strain evidence="4">Gh-105</strain>
    </source>
</reference>
<dbReference type="OrthoDB" id="9797551at2"/>
<dbReference type="AlphaFoldDB" id="A0A1I2RCT4"/>
<dbReference type="Pfam" id="PF01206">
    <property type="entry name" value="TusA"/>
    <property type="match status" value="1"/>
</dbReference>
<protein>
    <submittedName>
        <fullName evidence="3">tRNA 2-thiouridine synthesizing protein A</fullName>
    </submittedName>
</protein>
<dbReference type="InterPro" id="IPR001455">
    <property type="entry name" value="TusA-like"/>
</dbReference>
<accession>A0A1I2RCT4</accession>
<comment type="similarity">
    <text evidence="1">Belongs to the sulfur carrier protein TusA family.</text>
</comment>
<dbReference type="PANTHER" id="PTHR33279:SF6">
    <property type="entry name" value="SULFUR CARRIER PROTEIN YEDF-RELATED"/>
    <property type="match status" value="1"/>
</dbReference>
<dbReference type="RefSeq" id="WP_091968526.1">
    <property type="nucleotide sequence ID" value="NZ_FOPM01000002.1"/>
</dbReference>
<evidence type="ECO:0000256" key="1">
    <source>
        <dbReference type="ARBA" id="ARBA00008984"/>
    </source>
</evidence>
<dbReference type="CDD" id="cd00291">
    <property type="entry name" value="SirA_YedF_YeeD"/>
    <property type="match status" value="1"/>
</dbReference>
<sequence>MTGQISATIGNPPDELDLSGLKCPLPVLRTRKALRTLPPGAVLSVLSTDPLAVIDIPHLVRSEGHVLLSQESRAGAARFTIRRGAD</sequence>
<dbReference type="Proteomes" id="UP000199229">
    <property type="component" value="Unassembled WGS sequence"/>
</dbReference>
<dbReference type="PANTHER" id="PTHR33279">
    <property type="entry name" value="SULFUR CARRIER PROTEIN YEDF-RELATED"/>
    <property type="match status" value="1"/>
</dbReference>
<dbReference type="STRING" id="582675.SAMN05192565_102126"/>
<dbReference type="PROSITE" id="PS01148">
    <property type="entry name" value="UPF0033"/>
    <property type="match status" value="1"/>
</dbReference>
<feature type="domain" description="UPF0033" evidence="2">
    <location>
        <begin position="16"/>
        <end position="40"/>
    </location>
</feature>
<name>A0A1I2RCT4_9HYPH</name>
<dbReference type="EMBL" id="FOPM01000002">
    <property type="protein sequence ID" value="SFG36417.1"/>
    <property type="molecule type" value="Genomic_DNA"/>
</dbReference>
<evidence type="ECO:0000259" key="2">
    <source>
        <dbReference type="PROSITE" id="PS01148"/>
    </source>
</evidence>
<dbReference type="InterPro" id="IPR036868">
    <property type="entry name" value="TusA-like_sf"/>
</dbReference>
<evidence type="ECO:0000313" key="3">
    <source>
        <dbReference type="EMBL" id="SFG36417.1"/>
    </source>
</evidence>
<dbReference type="SUPFAM" id="SSF64307">
    <property type="entry name" value="SirA-like"/>
    <property type="match status" value="1"/>
</dbReference>
<gene>
    <name evidence="3" type="ORF">SAMN05192565_102126</name>
</gene>
<keyword evidence="4" id="KW-1185">Reference proteome</keyword>
<organism evidence="3 4">
    <name type="scientific">Methylobacterium gossipiicola</name>
    <dbReference type="NCBI Taxonomy" id="582675"/>
    <lineage>
        <taxon>Bacteria</taxon>
        <taxon>Pseudomonadati</taxon>
        <taxon>Pseudomonadota</taxon>
        <taxon>Alphaproteobacteria</taxon>
        <taxon>Hyphomicrobiales</taxon>
        <taxon>Methylobacteriaceae</taxon>
        <taxon>Methylobacterium</taxon>
    </lineage>
</organism>
<evidence type="ECO:0000313" key="4">
    <source>
        <dbReference type="Proteomes" id="UP000199229"/>
    </source>
</evidence>
<proteinExistence type="inferred from homology"/>